<feature type="region of interest" description="Disordered" evidence="6">
    <location>
        <begin position="89"/>
        <end position="154"/>
    </location>
</feature>
<evidence type="ECO:0000256" key="6">
    <source>
        <dbReference type="SAM" id="MobiDB-lite"/>
    </source>
</evidence>
<name>A0A0W0D4J4_CANGB</name>
<gene>
    <name evidence="8" type="ORF">AO440_005188</name>
    <name evidence="9" type="ORF">AO440_005817</name>
</gene>
<dbReference type="PANTHER" id="PTHR12606">
    <property type="entry name" value="SENTRIN/SUMO-SPECIFIC PROTEASE"/>
    <property type="match status" value="1"/>
</dbReference>
<keyword evidence="2 9" id="KW-0645">Protease</keyword>
<dbReference type="InterPro" id="IPR038765">
    <property type="entry name" value="Papain-like_cys_pep_sf"/>
</dbReference>
<dbReference type="GO" id="GO:0006508">
    <property type="term" value="P:proteolysis"/>
    <property type="evidence" value="ECO:0007669"/>
    <property type="project" value="UniProtKB-KW"/>
</dbReference>
<comment type="similarity">
    <text evidence="1">Belongs to the peptidase C48 family.</text>
</comment>
<evidence type="ECO:0000256" key="4">
    <source>
        <dbReference type="ARBA" id="ARBA00022807"/>
    </source>
</evidence>
<dbReference type="PROSITE" id="PS50600">
    <property type="entry name" value="ULP_PROTEASE"/>
    <property type="match status" value="1"/>
</dbReference>
<keyword evidence="4" id="KW-0788">Thiol protease</keyword>
<evidence type="ECO:0000256" key="3">
    <source>
        <dbReference type="ARBA" id="ARBA00022801"/>
    </source>
</evidence>
<dbReference type="InterPro" id="IPR003653">
    <property type="entry name" value="Peptidase_C48_C"/>
</dbReference>
<dbReference type="GO" id="GO:0005643">
    <property type="term" value="C:nuclear pore"/>
    <property type="evidence" value="ECO:0007669"/>
    <property type="project" value="EnsemblFungi"/>
</dbReference>
<evidence type="ECO:0000313" key="8">
    <source>
        <dbReference type="EMBL" id="KTA98422.1"/>
    </source>
</evidence>
<evidence type="ECO:0000259" key="7">
    <source>
        <dbReference type="PROSITE" id="PS50600"/>
    </source>
</evidence>
<dbReference type="VEuPathDB" id="FungiDB:GVI51_L08613"/>
<dbReference type="VEuPathDB" id="FungiDB:GWK60_L12661"/>
<feature type="coiled-coil region" evidence="5">
    <location>
        <begin position="309"/>
        <end position="370"/>
    </location>
</feature>
<dbReference type="GO" id="GO:0005730">
    <property type="term" value="C:nucleolus"/>
    <property type="evidence" value="ECO:0007669"/>
    <property type="project" value="EnsemblFungi"/>
</dbReference>
<feature type="compositionally biased region" description="Polar residues" evidence="6">
    <location>
        <begin position="104"/>
        <end position="116"/>
    </location>
</feature>
<dbReference type="GO" id="GO:0016926">
    <property type="term" value="P:protein desumoylation"/>
    <property type="evidence" value="ECO:0007669"/>
    <property type="project" value="EnsemblFungi"/>
</dbReference>
<dbReference type="VEuPathDB" id="FungiDB:CAGL0L08646g"/>
<dbReference type="EMBL" id="LLZZ01000016">
    <property type="protein sequence ID" value="KTB12741.1"/>
    <property type="molecule type" value="Genomic_DNA"/>
</dbReference>
<accession>A0A0W0D4J4</accession>
<feature type="compositionally biased region" description="Basic and acidic residues" evidence="6">
    <location>
        <begin position="93"/>
        <end position="103"/>
    </location>
</feature>
<organism evidence="9 10">
    <name type="scientific">Candida glabrata</name>
    <name type="common">Yeast</name>
    <name type="synonym">Torulopsis glabrata</name>
    <dbReference type="NCBI Taxonomy" id="5478"/>
    <lineage>
        <taxon>Eukaryota</taxon>
        <taxon>Fungi</taxon>
        <taxon>Dikarya</taxon>
        <taxon>Ascomycota</taxon>
        <taxon>Saccharomycotina</taxon>
        <taxon>Saccharomycetes</taxon>
        <taxon>Saccharomycetales</taxon>
        <taxon>Saccharomycetaceae</taxon>
        <taxon>Nakaseomyces</taxon>
    </lineage>
</organism>
<evidence type="ECO:0000256" key="1">
    <source>
        <dbReference type="ARBA" id="ARBA00005234"/>
    </source>
</evidence>
<feature type="domain" description="Ubiquitin-like protease family profile" evidence="7">
    <location>
        <begin position="400"/>
        <end position="558"/>
    </location>
</feature>
<dbReference type="Gene3D" id="3.30.310.130">
    <property type="entry name" value="Ubiquitin-related"/>
    <property type="match status" value="1"/>
</dbReference>
<dbReference type="PANTHER" id="PTHR12606:SF154">
    <property type="entry name" value="UBIQUITIN-LIKE-SPECIFIC PROTEASE 1"/>
    <property type="match status" value="1"/>
</dbReference>
<keyword evidence="5" id="KW-0175">Coiled coil</keyword>
<evidence type="ECO:0000256" key="5">
    <source>
        <dbReference type="SAM" id="Coils"/>
    </source>
</evidence>
<feature type="compositionally biased region" description="Low complexity" evidence="6">
    <location>
        <begin position="117"/>
        <end position="130"/>
    </location>
</feature>
<sequence>MSVDLHTLERSSKEYTPIYGTVLTARVMSDSNTVFSRKRNLKKNVNKASGRVVSNLNMEERKCSNLKGSNGESMNRATRILRWISNVMGSSKNDTDDNNKSTEDISSINSSTGQERSLSSNSSGTINSESPIGHKRTNQESLMDKTKTKSRKLNCVDHKSMPFFDPPSANMMPRLLSFSKNHPYQWHEWECELPTSSKRSGNKASTSTKSQYGTQFVKYTKTKRSSQTASIRIGTSNDVGKEFEYLRMIYNGEYDLPETIKLERERQLKLLHDDRGRDAMLRASVSELTNRISSILKETLPRARNDDLIILKEKNVSELDKKRQEFERQRTKFNQMKLIFDREHISYKKLQEERRKIQIENRSKQKSERLVPNLTQKEVDEVKKVLQRSDNGLLMNRENLEIFVRDFKTLGKARWLNDTIIEFFMKNIEKSNANIVAFNSFFYTTLSERGYQGVRRWMKRKKKQIAKLDKIFVPVNLNQSHWALGMIDIENKRIIFADSLSNGPNAMSFAILADLKNYVIQESQKELGDDFELVHLQSPQQPNGYDCGIYVCMNTLYLSKENELQYDYKEAVSMRTYIGHLILSDSLK</sequence>
<proteinExistence type="inferred from homology"/>
<dbReference type="Gene3D" id="1.10.418.20">
    <property type="match status" value="1"/>
</dbReference>
<dbReference type="EMBL" id="LLZZ01000153">
    <property type="protein sequence ID" value="KTA98422.1"/>
    <property type="molecule type" value="Genomic_DNA"/>
</dbReference>
<dbReference type="FunFam" id="3.30.310.130:FF:000008">
    <property type="entry name" value="Ubiquitin-like-specific protease 1"/>
    <property type="match status" value="1"/>
</dbReference>
<evidence type="ECO:0000256" key="2">
    <source>
        <dbReference type="ARBA" id="ARBA00022670"/>
    </source>
</evidence>
<dbReference type="Pfam" id="PF02902">
    <property type="entry name" value="Peptidase_C48"/>
    <property type="match status" value="1"/>
</dbReference>
<keyword evidence="3" id="KW-0378">Hydrolase</keyword>
<evidence type="ECO:0000313" key="9">
    <source>
        <dbReference type="EMBL" id="KTB12741.1"/>
    </source>
</evidence>
<protein>
    <submittedName>
        <fullName evidence="9">Ubiquitin-like-specific protease 1</fullName>
    </submittedName>
</protein>
<dbReference type="GO" id="GO:0000086">
    <property type="term" value="P:G2/M transition of mitotic cell cycle"/>
    <property type="evidence" value="ECO:0007669"/>
    <property type="project" value="EnsemblFungi"/>
</dbReference>
<reference evidence="9 10" key="1">
    <citation type="submission" date="2015-10" db="EMBL/GenBank/DDBJ databases">
        <title>Draft genomes sequences of Candida glabrata isolates 1A, 1B, 2A, 2B, 3A and 3B.</title>
        <authorList>
            <person name="Haavelsrud O.E."/>
            <person name="Gaustad P."/>
        </authorList>
    </citation>
    <scope>NUCLEOTIDE SEQUENCE [LARGE SCALE GENOMIC DNA]</scope>
    <source>
        <strain evidence="9">910700640</strain>
    </source>
</reference>
<dbReference type="VEuPathDB" id="FungiDB:B1J91_L08646g"/>
<evidence type="ECO:0000313" key="10">
    <source>
        <dbReference type="Proteomes" id="UP000054886"/>
    </source>
</evidence>
<dbReference type="SUPFAM" id="SSF54001">
    <property type="entry name" value="Cysteine proteinases"/>
    <property type="match status" value="1"/>
</dbReference>
<comment type="caution">
    <text evidence="9">The sequence shown here is derived from an EMBL/GenBank/DDBJ whole genome shotgun (WGS) entry which is preliminary data.</text>
</comment>
<dbReference type="Proteomes" id="UP000054886">
    <property type="component" value="Unassembled WGS sequence"/>
</dbReference>
<dbReference type="GO" id="GO:0016929">
    <property type="term" value="F:deSUMOylase activity"/>
    <property type="evidence" value="ECO:0007669"/>
    <property type="project" value="EnsemblFungi"/>
</dbReference>
<dbReference type="AlphaFoldDB" id="A0A0W0D4J4"/>